<sequence length="57" mass="6507">MNNKGCSSIMKTIEITLNVEEGRYSILENFKNNTAQGLNTNDIEEAKEYINNILKEL</sequence>
<reference evidence="1" key="1">
    <citation type="submission" date="2023-02" db="EMBL/GenBank/DDBJ databases">
        <authorList>
            <person name="Petit M.-A."/>
            <person name="Lossouarn J."/>
        </authorList>
    </citation>
    <scope>NUCLEOTIDE SEQUENCE</scope>
</reference>
<gene>
    <name evidence="1" type="ORF">DAR_67</name>
</gene>
<evidence type="ECO:0000313" key="1">
    <source>
        <dbReference type="EMBL" id="CAD7767811.1"/>
    </source>
</evidence>
<accession>A0A8D6UFV9</accession>
<protein>
    <submittedName>
        <fullName evidence="1">Uncharacterized protein</fullName>
    </submittedName>
</protein>
<dbReference type="EMBL" id="LR991625">
    <property type="protein sequence ID" value="CAD7767811.1"/>
    <property type="molecule type" value="Genomic_DNA"/>
</dbReference>
<evidence type="ECO:0000313" key="2">
    <source>
        <dbReference type="Proteomes" id="UP000683107"/>
    </source>
</evidence>
<proteinExistence type="predicted"/>
<organism evidence="1 2">
    <name type="scientific">Enterococcus phage dArtagnan</name>
    <dbReference type="NCBI Taxonomy" id="2795667"/>
    <lineage>
        <taxon>Viruses</taxon>
        <taxon>Duplodnaviria</taxon>
        <taxon>Heunggongvirae</taxon>
        <taxon>Uroviricota</taxon>
        <taxon>Caudoviricetes</taxon>
        <taxon>Aramisvirus</taxon>
        <taxon>Aramisvirus dArtagnan</taxon>
    </lineage>
</organism>
<keyword evidence="2" id="KW-1185">Reference proteome</keyword>
<dbReference type="Proteomes" id="UP000683107">
    <property type="component" value="Chromosome"/>
</dbReference>
<name>A0A8D6UFV9_9CAUD</name>